<protein>
    <recommendedName>
        <fullName evidence="4">Tubby C-terminal domain-containing protein</fullName>
    </recommendedName>
</protein>
<dbReference type="InterPro" id="IPR025659">
    <property type="entry name" value="Tubby-like_C"/>
</dbReference>
<dbReference type="Gramene" id="KFK24636">
    <property type="protein sequence ID" value="KFK24636"/>
    <property type="gene ID" value="AALP_AA8G005300"/>
</dbReference>
<reference evidence="3" key="1">
    <citation type="journal article" date="2015" name="Nat. Plants">
        <title>Genome expansion of Arabis alpina linked with retrotransposition and reduced symmetric DNA methylation.</title>
        <authorList>
            <person name="Willing E.M."/>
            <person name="Rawat V."/>
            <person name="Mandakova T."/>
            <person name="Maumus F."/>
            <person name="James G.V."/>
            <person name="Nordstroem K.J."/>
            <person name="Becker C."/>
            <person name="Warthmann N."/>
            <person name="Chica C."/>
            <person name="Szarzynska B."/>
            <person name="Zytnicki M."/>
            <person name="Albani M.C."/>
            <person name="Kiefer C."/>
            <person name="Bergonzi S."/>
            <person name="Castaings L."/>
            <person name="Mateos J.L."/>
            <person name="Berns M.C."/>
            <person name="Bujdoso N."/>
            <person name="Piofczyk T."/>
            <person name="de Lorenzo L."/>
            <person name="Barrero-Sicilia C."/>
            <person name="Mateos I."/>
            <person name="Piednoel M."/>
            <person name="Hagmann J."/>
            <person name="Chen-Min-Tao R."/>
            <person name="Iglesias-Fernandez R."/>
            <person name="Schuster S.C."/>
            <person name="Alonso-Blanco C."/>
            <person name="Roudier F."/>
            <person name="Carbonero P."/>
            <person name="Paz-Ares J."/>
            <person name="Davis S.J."/>
            <person name="Pecinka A."/>
            <person name="Quesneville H."/>
            <person name="Colot V."/>
            <person name="Lysak M.A."/>
            <person name="Weigel D."/>
            <person name="Coupland G."/>
            <person name="Schneeberger K."/>
        </authorList>
    </citation>
    <scope>NUCLEOTIDE SEQUENCE [LARGE SCALE GENOMIC DNA]</scope>
    <source>
        <strain evidence="3">cv. Pajares</strain>
    </source>
</reference>
<dbReference type="InterPro" id="IPR007612">
    <property type="entry name" value="LOR"/>
</dbReference>
<dbReference type="InterPro" id="IPR038595">
    <property type="entry name" value="LOR_sf"/>
</dbReference>
<dbReference type="OrthoDB" id="97518at2759"/>
<dbReference type="OMA" id="FKERSCT"/>
<keyword evidence="3" id="KW-1185">Reference proteome</keyword>
<organism evidence="2 3">
    <name type="scientific">Arabis alpina</name>
    <name type="common">Alpine rock-cress</name>
    <dbReference type="NCBI Taxonomy" id="50452"/>
    <lineage>
        <taxon>Eukaryota</taxon>
        <taxon>Viridiplantae</taxon>
        <taxon>Streptophyta</taxon>
        <taxon>Embryophyta</taxon>
        <taxon>Tracheophyta</taxon>
        <taxon>Spermatophyta</taxon>
        <taxon>Magnoliopsida</taxon>
        <taxon>eudicotyledons</taxon>
        <taxon>Gunneridae</taxon>
        <taxon>Pentapetalae</taxon>
        <taxon>rosids</taxon>
        <taxon>malvids</taxon>
        <taxon>Brassicales</taxon>
        <taxon>Brassicaceae</taxon>
        <taxon>Arabideae</taxon>
        <taxon>Arabis</taxon>
    </lineage>
</organism>
<dbReference type="PANTHER" id="PTHR31087:SF160">
    <property type="entry name" value="PROTEIN LURP-ONE-RELATED 1-RELATED"/>
    <property type="match status" value="1"/>
</dbReference>
<sequence length="191" mass="21831">MAIVDPRFCSRNSIDMAIVRNIANDNYVITDVDGTLLFKADSFTVKEHHHDIRIFTDGSGSPVLTVKEKTVSMHDRWQVFRGRSTEQRDLLYTVKRSSMIQFKTKFDVFLSHNKEEKRCDFRVKCNRTESSRVVYAGESDAIIAQMDEKNTFKRVTVHPKVDYAFIASLLVILEDILLAASRRPSGPGPSE</sequence>
<dbReference type="eggNOG" id="ENOG502QUU9">
    <property type="taxonomic scope" value="Eukaryota"/>
</dbReference>
<evidence type="ECO:0000256" key="1">
    <source>
        <dbReference type="ARBA" id="ARBA00005437"/>
    </source>
</evidence>
<dbReference type="SUPFAM" id="SSF54518">
    <property type="entry name" value="Tubby C-terminal domain-like"/>
    <property type="match status" value="1"/>
</dbReference>
<evidence type="ECO:0000313" key="2">
    <source>
        <dbReference type="EMBL" id="KFK24636.1"/>
    </source>
</evidence>
<dbReference type="Pfam" id="PF04525">
    <property type="entry name" value="LOR"/>
    <property type="match status" value="1"/>
</dbReference>
<gene>
    <name evidence="2" type="ordered locus">AALP_Aa8g005300</name>
</gene>
<accession>A0A087G434</accession>
<dbReference type="PANTHER" id="PTHR31087">
    <property type="match status" value="1"/>
</dbReference>
<evidence type="ECO:0008006" key="4">
    <source>
        <dbReference type="Google" id="ProtNLM"/>
    </source>
</evidence>
<comment type="similarity">
    <text evidence="1">Belongs to the LOR family.</text>
</comment>
<evidence type="ECO:0000313" key="3">
    <source>
        <dbReference type="Proteomes" id="UP000029120"/>
    </source>
</evidence>
<dbReference type="Proteomes" id="UP000029120">
    <property type="component" value="Chromosome 8"/>
</dbReference>
<dbReference type="AlphaFoldDB" id="A0A087G434"/>
<name>A0A087G434_ARAAL</name>
<dbReference type="EMBL" id="CM002876">
    <property type="protein sequence ID" value="KFK24636.1"/>
    <property type="molecule type" value="Genomic_DNA"/>
</dbReference>
<dbReference type="Gene3D" id="2.40.160.200">
    <property type="entry name" value="LURP1-related"/>
    <property type="match status" value="1"/>
</dbReference>
<proteinExistence type="inferred from homology"/>